<evidence type="ECO:0000313" key="3">
    <source>
        <dbReference type="EMBL" id="OGY72670.1"/>
    </source>
</evidence>
<feature type="compositionally biased region" description="Basic and acidic residues" evidence="1">
    <location>
        <begin position="135"/>
        <end position="155"/>
    </location>
</feature>
<dbReference type="AlphaFoldDB" id="A0A1G2A9E3"/>
<reference evidence="3 4" key="1">
    <citation type="journal article" date="2016" name="Nat. Commun.">
        <title>Thousands of microbial genomes shed light on interconnected biogeochemical processes in an aquifer system.</title>
        <authorList>
            <person name="Anantharaman K."/>
            <person name="Brown C.T."/>
            <person name="Hug L.A."/>
            <person name="Sharon I."/>
            <person name="Castelle C.J."/>
            <person name="Probst A.J."/>
            <person name="Thomas B.C."/>
            <person name="Singh A."/>
            <person name="Wilkins M.J."/>
            <person name="Karaoz U."/>
            <person name="Brodie E.L."/>
            <person name="Williams K.H."/>
            <person name="Hubbard S.S."/>
            <person name="Banfield J.F."/>
        </authorList>
    </citation>
    <scope>NUCLEOTIDE SEQUENCE [LARGE SCALE GENOMIC DNA]</scope>
</reference>
<feature type="region of interest" description="Disordered" evidence="1">
    <location>
        <begin position="135"/>
        <end position="158"/>
    </location>
</feature>
<dbReference type="PANTHER" id="PTHR32432:SF3">
    <property type="entry name" value="ETHANOLAMINE UTILIZATION PROTEIN EUTJ"/>
    <property type="match status" value="1"/>
</dbReference>
<gene>
    <name evidence="3" type="ORF">A3H61_01605</name>
</gene>
<dbReference type="EMBL" id="MHJU01000026">
    <property type="protein sequence ID" value="OGY72670.1"/>
    <property type="molecule type" value="Genomic_DNA"/>
</dbReference>
<dbReference type="InterPro" id="IPR050696">
    <property type="entry name" value="FtsA/MreB"/>
</dbReference>
<evidence type="ECO:0000313" key="4">
    <source>
        <dbReference type="Proteomes" id="UP000178315"/>
    </source>
</evidence>
<dbReference type="InterPro" id="IPR005883">
    <property type="entry name" value="PilM"/>
</dbReference>
<name>A0A1G2A9E3_9BACT</name>
<dbReference type="Gene3D" id="3.30.1490.300">
    <property type="match status" value="1"/>
</dbReference>
<accession>A0A1G2A9E3</accession>
<feature type="domain" description="SHS2" evidence="2">
    <location>
        <begin position="11"/>
        <end position="208"/>
    </location>
</feature>
<dbReference type="SUPFAM" id="SSF53067">
    <property type="entry name" value="Actin-like ATPase domain"/>
    <property type="match status" value="2"/>
</dbReference>
<dbReference type="SMART" id="SM00842">
    <property type="entry name" value="FtsA"/>
    <property type="match status" value="1"/>
</dbReference>
<proteinExistence type="predicted"/>
<organism evidence="3 4">
    <name type="scientific">Candidatus Jacksonbacteria bacterium RIFCSPLOWO2_02_FULL_44_20</name>
    <dbReference type="NCBI Taxonomy" id="1798460"/>
    <lineage>
        <taxon>Bacteria</taxon>
        <taxon>Candidatus Jacksoniibacteriota</taxon>
    </lineage>
</organism>
<dbReference type="PIRSF" id="PIRSF019169">
    <property type="entry name" value="PilM"/>
    <property type="match status" value="1"/>
</dbReference>
<protein>
    <recommendedName>
        <fullName evidence="2">SHS2 domain-containing protein</fullName>
    </recommendedName>
</protein>
<dbReference type="Proteomes" id="UP000178315">
    <property type="component" value="Unassembled WGS sequence"/>
</dbReference>
<dbReference type="Gene3D" id="3.30.420.40">
    <property type="match status" value="2"/>
</dbReference>
<sequence>MGLFSKKPTSYLGIDIGSSSVKIIELEKTDGKPRLKNYGFAERNRRVGSGRTEEIIQTSASIIAKISKEAGFTSKSVVSALHNFDVFSSVINVSVEHPELLDENIKIEARKFVPMQLEDVILDWKMLTTEDAAPAKKEKTQFGDTDKELKEEEPKNSQLFDGAGNKTADVLLTAAPRRLVKKYVDIFKIAGLNLLSLETESFAFIRALMDKRDDSSILFLDIGAVATDIIITERQAPIIIRSIDVGGDSITAAIAKNMHIAIERAEQFKRDVGVFDRKSAEDMRMITEIIELSFAPVINEIQYSIDLYKSRNRSLGKIVLSGGGSCMAGLSDFLQTTFHIPIYMGNPWYKIETPPDLKDALLELGAMFTVSIGLALKEIEG</sequence>
<comment type="caution">
    <text evidence="3">The sequence shown here is derived from an EMBL/GenBank/DDBJ whole genome shotgun (WGS) entry which is preliminary data.</text>
</comment>
<dbReference type="InterPro" id="IPR043129">
    <property type="entry name" value="ATPase_NBD"/>
</dbReference>
<evidence type="ECO:0000259" key="2">
    <source>
        <dbReference type="SMART" id="SM00842"/>
    </source>
</evidence>
<dbReference type="CDD" id="cd24049">
    <property type="entry name" value="ASKHA_NBD_PilM"/>
    <property type="match status" value="1"/>
</dbReference>
<dbReference type="GO" id="GO:0051301">
    <property type="term" value="P:cell division"/>
    <property type="evidence" value="ECO:0007669"/>
    <property type="project" value="InterPro"/>
</dbReference>
<dbReference type="PANTHER" id="PTHR32432">
    <property type="entry name" value="CELL DIVISION PROTEIN FTSA-RELATED"/>
    <property type="match status" value="1"/>
</dbReference>
<evidence type="ECO:0000256" key="1">
    <source>
        <dbReference type="SAM" id="MobiDB-lite"/>
    </source>
</evidence>
<dbReference type="InterPro" id="IPR003494">
    <property type="entry name" value="SHS2_FtsA"/>
</dbReference>
<dbReference type="Pfam" id="PF11104">
    <property type="entry name" value="PilM_2"/>
    <property type="match status" value="2"/>
</dbReference>